<dbReference type="GO" id="GO:0003676">
    <property type="term" value="F:nucleic acid binding"/>
    <property type="evidence" value="ECO:0007669"/>
    <property type="project" value="InterPro"/>
</dbReference>
<dbReference type="OrthoDB" id="2428500at2759"/>
<dbReference type="InterPro" id="IPR036397">
    <property type="entry name" value="RNaseH_sf"/>
</dbReference>
<accession>A0A9P6X2P8</accession>
<dbReference type="Proteomes" id="UP000716291">
    <property type="component" value="Unassembled WGS sequence"/>
</dbReference>
<proteinExistence type="predicted"/>
<reference evidence="2" key="1">
    <citation type="journal article" date="2020" name="Microb. Genom.">
        <title>Genetic diversity of clinical and environmental Mucorales isolates obtained from an investigation of mucormycosis cases among solid organ transplant recipients.</title>
        <authorList>
            <person name="Nguyen M.H."/>
            <person name="Kaul D."/>
            <person name="Muto C."/>
            <person name="Cheng S.J."/>
            <person name="Richter R.A."/>
            <person name="Bruno V.M."/>
            <person name="Liu G."/>
            <person name="Beyhan S."/>
            <person name="Sundermann A.J."/>
            <person name="Mounaud S."/>
            <person name="Pasculle A.W."/>
            <person name="Nierman W.C."/>
            <person name="Driscoll E."/>
            <person name="Cumbie R."/>
            <person name="Clancy C.J."/>
            <person name="Dupont C.L."/>
        </authorList>
    </citation>
    <scope>NUCLEOTIDE SEQUENCE</scope>
    <source>
        <strain evidence="2">GL11</strain>
    </source>
</reference>
<name>A0A9P6X2P8_RHIOR</name>
<dbReference type="Pfam" id="PF13358">
    <property type="entry name" value="DDE_3"/>
    <property type="match status" value="1"/>
</dbReference>
<comment type="caution">
    <text evidence="2">The sequence shown here is derived from an EMBL/GenBank/DDBJ whole genome shotgun (WGS) entry which is preliminary data.</text>
</comment>
<dbReference type="PANTHER" id="PTHR46564">
    <property type="entry name" value="TRANSPOSASE"/>
    <property type="match status" value="1"/>
</dbReference>
<sequence>MESVRKATAAEGITERSSYRYKKQWNKFGTVIILKRDEAGFNLHITRNRGWSVKGTPAKIEVPTARGTSITILGAISSQDIINVSLRKPTTASGSKKRRADGKVIEPTARVGTRTEHSLFYLNNVMDVLDENNLRGFYIVMDNSPIHKPNKVRECIEKRGYKCVYLPPYSPFLNHIEEFWSKVKFGIKRAPFDTGDTLTPRIMESCSKVTQGDCIGWIKHS</sequence>
<organism evidence="2 3">
    <name type="scientific">Rhizopus oryzae</name>
    <name type="common">Mucormycosis agent</name>
    <name type="synonym">Rhizopus arrhizus var. delemar</name>
    <dbReference type="NCBI Taxonomy" id="64495"/>
    <lineage>
        <taxon>Eukaryota</taxon>
        <taxon>Fungi</taxon>
        <taxon>Fungi incertae sedis</taxon>
        <taxon>Mucoromycota</taxon>
        <taxon>Mucoromycotina</taxon>
        <taxon>Mucoromycetes</taxon>
        <taxon>Mucorales</taxon>
        <taxon>Mucorineae</taxon>
        <taxon>Rhizopodaceae</taxon>
        <taxon>Rhizopus</taxon>
    </lineage>
</organism>
<feature type="domain" description="Tc1-like transposase DDE" evidence="1">
    <location>
        <begin position="121"/>
        <end position="198"/>
    </location>
</feature>
<keyword evidence="3" id="KW-1185">Reference proteome</keyword>
<evidence type="ECO:0000313" key="3">
    <source>
        <dbReference type="Proteomes" id="UP000716291"/>
    </source>
</evidence>
<evidence type="ECO:0000313" key="2">
    <source>
        <dbReference type="EMBL" id="KAG1303626.1"/>
    </source>
</evidence>
<dbReference type="EMBL" id="JAANQT010001913">
    <property type="protein sequence ID" value="KAG1303626.1"/>
    <property type="molecule type" value="Genomic_DNA"/>
</dbReference>
<dbReference type="AlphaFoldDB" id="A0A9P6X2P8"/>
<gene>
    <name evidence="2" type="ORF">G6F64_009911</name>
</gene>
<dbReference type="Gene3D" id="3.30.420.10">
    <property type="entry name" value="Ribonuclease H-like superfamily/Ribonuclease H"/>
    <property type="match status" value="1"/>
</dbReference>
<protein>
    <recommendedName>
        <fullName evidence="1">Tc1-like transposase DDE domain-containing protein</fullName>
    </recommendedName>
</protein>
<dbReference type="InterPro" id="IPR038717">
    <property type="entry name" value="Tc1-like_DDE_dom"/>
</dbReference>
<dbReference type="PANTHER" id="PTHR46564:SF1">
    <property type="entry name" value="TRANSPOSASE"/>
    <property type="match status" value="1"/>
</dbReference>
<evidence type="ECO:0000259" key="1">
    <source>
        <dbReference type="Pfam" id="PF13358"/>
    </source>
</evidence>